<feature type="transmembrane region" description="Helical" evidence="6">
    <location>
        <begin position="78"/>
        <end position="96"/>
    </location>
</feature>
<proteinExistence type="inferred from homology"/>
<dbReference type="OrthoDB" id="5592477at2"/>
<evidence type="ECO:0000256" key="3">
    <source>
        <dbReference type="ARBA" id="ARBA00022692"/>
    </source>
</evidence>
<dbReference type="PANTHER" id="PTHR31885">
    <property type="entry name" value="GH04784P"/>
    <property type="match status" value="1"/>
</dbReference>
<feature type="transmembrane region" description="Helical" evidence="6">
    <location>
        <begin position="190"/>
        <end position="209"/>
    </location>
</feature>
<dbReference type="STRING" id="46223.SAMN05421852_10366"/>
<dbReference type="Proteomes" id="UP000199545">
    <property type="component" value="Unassembled WGS sequence"/>
</dbReference>
<protein>
    <submittedName>
        <fullName evidence="7">Uncharacterized membrane protein YhhN</fullName>
    </submittedName>
</protein>
<evidence type="ECO:0000313" key="8">
    <source>
        <dbReference type="Proteomes" id="UP000199545"/>
    </source>
</evidence>
<feature type="transmembrane region" description="Helical" evidence="6">
    <location>
        <begin position="102"/>
        <end position="124"/>
    </location>
</feature>
<dbReference type="GO" id="GO:0016787">
    <property type="term" value="F:hydrolase activity"/>
    <property type="evidence" value="ECO:0007669"/>
    <property type="project" value="TreeGrafter"/>
</dbReference>
<comment type="subcellular location">
    <subcellularLocation>
        <location evidence="1">Membrane</location>
        <topology evidence="1">Multi-pass membrane protein</topology>
    </subcellularLocation>
</comment>
<keyword evidence="8" id="KW-1185">Reference proteome</keyword>
<feature type="transmembrane region" description="Helical" evidence="6">
    <location>
        <begin position="53"/>
        <end position="71"/>
    </location>
</feature>
<organism evidence="7 8">
    <name type="scientific">Thermoflavimicrobium dichotomicum</name>
    <dbReference type="NCBI Taxonomy" id="46223"/>
    <lineage>
        <taxon>Bacteria</taxon>
        <taxon>Bacillati</taxon>
        <taxon>Bacillota</taxon>
        <taxon>Bacilli</taxon>
        <taxon>Bacillales</taxon>
        <taxon>Thermoactinomycetaceae</taxon>
        <taxon>Thermoflavimicrobium</taxon>
    </lineage>
</organism>
<dbReference type="PANTHER" id="PTHR31885:SF6">
    <property type="entry name" value="GH04784P"/>
    <property type="match status" value="1"/>
</dbReference>
<dbReference type="RefSeq" id="WP_093228393.1">
    <property type="nucleotide sequence ID" value="NZ_FORR01000003.1"/>
</dbReference>
<dbReference type="GO" id="GO:0016020">
    <property type="term" value="C:membrane"/>
    <property type="evidence" value="ECO:0007669"/>
    <property type="project" value="UniProtKB-SubCell"/>
</dbReference>
<feature type="transmembrane region" description="Helical" evidence="6">
    <location>
        <begin position="136"/>
        <end position="152"/>
    </location>
</feature>
<evidence type="ECO:0000256" key="2">
    <source>
        <dbReference type="ARBA" id="ARBA00007375"/>
    </source>
</evidence>
<accession>A0A1I3MGY3</accession>
<evidence type="ECO:0000313" key="7">
    <source>
        <dbReference type="EMBL" id="SFI96268.1"/>
    </source>
</evidence>
<keyword evidence="3 6" id="KW-0812">Transmembrane</keyword>
<evidence type="ECO:0000256" key="6">
    <source>
        <dbReference type="SAM" id="Phobius"/>
    </source>
</evidence>
<keyword evidence="5 6" id="KW-0472">Membrane</keyword>
<gene>
    <name evidence="7" type="ORF">SAMN05421852_10366</name>
</gene>
<dbReference type="InterPro" id="IPR012506">
    <property type="entry name" value="TMEM86B-like"/>
</dbReference>
<dbReference type="AlphaFoldDB" id="A0A1I3MGY3"/>
<evidence type="ECO:0000256" key="1">
    <source>
        <dbReference type="ARBA" id="ARBA00004141"/>
    </source>
</evidence>
<reference evidence="7 8" key="1">
    <citation type="submission" date="2016-10" db="EMBL/GenBank/DDBJ databases">
        <authorList>
            <person name="de Groot N.N."/>
        </authorList>
    </citation>
    <scope>NUCLEOTIDE SEQUENCE [LARGE SCALE GENOMIC DNA]</scope>
    <source>
        <strain evidence="7 8">DSM 44778</strain>
    </source>
</reference>
<comment type="similarity">
    <text evidence="2">Belongs to the TMEM86 family.</text>
</comment>
<dbReference type="Pfam" id="PF07947">
    <property type="entry name" value="YhhN"/>
    <property type="match status" value="1"/>
</dbReference>
<evidence type="ECO:0000256" key="4">
    <source>
        <dbReference type="ARBA" id="ARBA00022989"/>
    </source>
</evidence>
<sequence length="210" mass="23622">MLIFLSACVGIAGIAYLVAVAKEWTWWKYLLKPGTMLMIMGIVGVSLERGDSYGWLILLGLVFSMIGDIFLMLPSDRFVPGLISFFCAHVVYIFAFPGNHSFSLRSFIVALFLFLISLIYFLFVQSGVRRQGGTRLLMAVALYMTIISWMVWKALLSGQWLLVVGSLSFYLSDAILGWDRFVRKLNWGTYGVMITYYLAQYLIALSAGLG</sequence>
<feature type="transmembrane region" description="Helical" evidence="6">
    <location>
        <begin position="158"/>
        <end position="178"/>
    </location>
</feature>
<keyword evidence="4 6" id="KW-1133">Transmembrane helix</keyword>
<name>A0A1I3MGY3_9BACL</name>
<evidence type="ECO:0000256" key="5">
    <source>
        <dbReference type="ARBA" id="ARBA00023136"/>
    </source>
</evidence>
<dbReference type="EMBL" id="FORR01000003">
    <property type="protein sequence ID" value="SFI96268.1"/>
    <property type="molecule type" value="Genomic_DNA"/>
</dbReference>